<keyword evidence="7" id="KW-1185">Reference proteome</keyword>
<dbReference type="PROSITE" id="PS50931">
    <property type="entry name" value="HTH_LYSR"/>
    <property type="match status" value="1"/>
</dbReference>
<dbReference type="PANTHER" id="PTHR30346:SF0">
    <property type="entry name" value="HCA OPERON TRANSCRIPTIONAL ACTIVATOR HCAR"/>
    <property type="match status" value="1"/>
</dbReference>
<keyword evidence="2" id="KW-0805">Transcription regulation</keyword>
<evidence type="ECO:0000256" key="4">
    <source>
        <dbReference type="ARBA" id="ARBA00023163"/>
    </source>
</evidence>
<dbReference type="PRINTS" id="PR00039">
    <property type="entry name" value="HTHLYSR"/>
</dbReference>
<keyword evidence="4" id="KW-0804">Transcription</keyword>
<dbReference type="EMBL" id="JBHSFK010000035">
    <property type="protein sequence ID" value="MFC4505545.1"/>
    <property type="molecule type" value="Genomic_DNA"/>
</dbReference>
<dbReference type="InterPro" id="IPR036390">
    <property type="entry name" value="WH_DNA-bd_sf"/>
</dbReference>
<dbReference type="Gene3D" id="1.10.10.10">
    <property type="entry name" value="Winged helix-like DNA-binding domain superfamily/Winged helix DNA-binding domain"/>
    <property type="match status" value="1"/>
</dbReference>
<evidence type="ECO:0000256" key="2">
    <source>
        <dbReference type="ARBA" id="ARBA00023015"/>
    </source>
</evidence>
<proteinExistence type="inferred from homology"/>
<dbReference type="CDD" id="cd05466">
    <property type="entry name" value="PBP2_LTTR_substrate"/>
    <property type="match status" value="1"/>
</dbReference>
<keyword evidence="3" id="KW-0238">DNA-binding</keyword>
<comment type="caution">
    <text evidence="6">The sequence shown here is derived from an EMBL/GenBank/DDBJ whole genome shotgun (WGS) entry which is preliminary data.</text>
</comment>
<comment type="similarity">
    <text evidence="1">Belongs to the LysR transcriptional regulatory family.</text>
</comment>
<name>A0ABV9B1K7_9ACTN</name>
<gene>
    <name evidence="6" type="ORF">ACFPIH_39820</name>
</gene>
<dbReference type="Gene3D" id="3.40.190.10">
    <property type="entry name" value="Periplasmic binding protein-like II"/>
    <property type="match status" value="2"/>
</dbReference>
<evidence type="ECO:0000313" key="7">
    <source>
        <dbReference type="Proteomes" id="UP001595839"/>
    </source>
</evidence>
<evidence type="ECO:0000259" key="5">
    <source>
        <dbReference type="PROSITE" id="PS50931"/>
    </source>
</evidence>
<dbReference type="InterPro" id="IPR005119">
    <property type="entry name" value="LysR_subst-bd"/>
</dbReference>
<dbReference type="InterPro" id="IPR036388">
    <property type="entry name" value="WH-like_DNA-bd_sf"/>
</dbReference>
<evidence type="ECO:0000256" key="1">
    <source>
        <dbReference type="ARBA" id="ARBA00009437"/>
    </source>
</evidence>
<dbReference type="SUPFAM" id="SSF46785">
    <property type="entry name" value="Winged helix' DNA-binding domain"/>
    <property type="match status" value="1"/>
</dbReference>
<evidence type="ECO:0000313" key="6">
    <source>
        <dbReference type="EMBL" id="MFC4505545.1"/>
    </source>
</evidence>
<dbReference type="PANTHER" id="PTHR30346">
    <property type="entry name" value="TRANSCRIPTIONAL DUAL REGULATOR HCAR-RELATED"/>
    <property type="match status" value="1"/>
</dbReference>
<feature type="domain" description="HTH lysR-type" evidence="5">
    <location>
        <begin position="16"/>
        <end position="73"/>
    </location>
</feature>
<accession>A0ABV9B1K7</accession>
<dbReference type="Pfam" id="PF00126">
    <property type="entry name" value="HTH_1"/>
    <property type="match status" value="1"/>
</dbReference>
<dbReference type="RefSeq" id="WP_381182941.1">
    <property type="nucleotide sequence ID" value="NZ_JBHSFK010000035.1"/>
</dbReference>
<dbReference type="InterPro" id="IPR000847">
    <property type="entry name" value="LysR_HTH_N"/>
</dbReference>
<dbReference type="SUPFAM" id="SSF53850">
    <property type="entry name" value="Periplasmic binding protein-like II"/>
    <property type="match status" value="1"/>
</dbReference>
<dbReference type="Proteomes" id="UP001595839">
    <property type="component" value="Unassembled WGS sequence"/>
</dbReference>
<reference evidence="7" key="1">
    <citation type="journal article" date="2019" name="Int. J. Syst. Evol. Microbiol.">
        <title>The Global Catalogue of Microorganisms (GCM) 10K type strain sequencing project: providing services to taxonomists for standard genome sequencing and annotation.</title>
        <authorList>
            <consortium name="The Broad Institute Genomics Platform"/>
            <consortium name="The Broad Institute Genome Sequencing Center for Infectious Disease"/>
            <person name="Wu L."/>
            <person name="Ma J."/>
        </authorList>
    </citation>
    <scope>NUCLEOTIDE SEQUENCE [LARGE SCALE GENOMIC DNA]</scope>
    <source>
        <strain evidence="7">CGMCC 4.7177</strain>
    </source>
</reference>
<evidence type="ECO:0000256" key="3">
    <source>
        <dbReference type="ARBA" id="ARBA00023125"/>
    </source>
</evidence>
<organism evidence="6 7">
    <name type="scientific">Streptomyces vulcanius</name>
    <dbReference type="NCBI Taxonomy" id="1441876"/>
    <lineage>
        <taxon>Bacteria</taxon>
        <taxon>Bacillati</taxon>
        <taxon>Actinomycetota</taxon>
        <taxon>Actinomycetes</taxon>
        <taxon>Kitasatosporales</taxon>
        <taxon>Streptomycetaceae</taxon>
        <taxon>Streptomyces</taxon>
    </lineage>
</organism>
<protein>
    <submittedName>
        <fullName evidence="6">LysR family transcriptional regulator</fullName>
    </submittedName>
</protein>
<dbReference type="Pfam" id="PF03466">
    <property type="entry name" value="LysR_substrate"/>
    <property type="match status" value="1"/>
</dbReference>
<sequence>MSVLPLTSPSHGDADLNLRLVRYFTVVAEHGNFGRAAAELHVAQPSLSRQIQRLERQLGARLFDRTPQGSSLSPAGAAFLPQAHRLLETARAAVATTRAASEPRTLTIGYVDDLIVTPAVRAVRESHPDARVIARHVAWKDADVVVNGAVNALVARLPLACPTSLLHTTVLYEEPRVLVIPESHSLAGRTSVTLDDFANDAFVKCAATSADAWTTFWRAEPRPDGSNAPVAARVDTFEDKLELIAEGHAIAIFPLGDRRTTLRKDLVTVPVVGIEPCKVAVVTRADSNNELVDAFIAAARRELVSPTN</sequence>